<dbReference type="AlphaFoldDB" id="A0A840IGV9"/>
<evidence type="ECO:0000256" key="2">
    <source>
        <dbReference type="HAMAP-Rule" id="MF_01940"/>
    </source>
</evidence>
<evidence type="ECO:0000313" key="4">
    <source>
        <dbReference type="Proteomes" id="UP000585272"/>
    </source>
</evidence>
<accession>A0A840IGV9</accession>
<dbReference type="RefSeq" id="WP_183343154.1">
    <property type="nucleotide sequence ID" value="NZ_JACHNU010000004.1"/>
</dbReference>
<evidence type="ECO:0000256" key="1">
    <source>
        <dbReference type="ARBA" id="ARBA00022801"/>
    </source>
</evidence>
<keyword evidence="4" id="KW-1185">Reference proteome</keyword>
<dbReference type="EC" id="3.1.4.58" evidence="2"/>
<evidence type="ECO:0000313" key="3">
    <source>
        <dbReference type="EMBL" id="MBB4663423.1"/>
    </source>
</evidence>
<comment type="function">
    <text evidence="2">Hydrolyzes RNA 2',3'-cyclic phosphodiester to an RNA 2'-phosphomonoester.</text>
</comment>
<keyword evidence="3" id="KW-0436">Ligase</keyword>
<dbReference type="GO" id="GO:0004113">
    <property type="term" value="F:2',3'-cyclic-nucleotide 3'-phosphodiesterase activity"/>
    <property type="evidence" value="ECO:0007669"/>
    <property type="project" value="InterPro"/>
</dbReference>
<organism evidence="3 4">
    <name type="scientific">Conexibacter arvalis</name>
    <dbReference type="NCBI Taxonomy" id="912552"/>
    <lineage>
        <taxon>Bacteria</taxon>
        <taxon>Bacillati</taxon>
        <taxon>Actinomycetota</taxon>
        <taxon>Thermoleophilia</taxon>
        <taxon>Solirubrobacterales</taxon>
        <taxon>Conexibacteraceae</taxon>
        <taxon>Conexibacter</taxon>
    </lineage>
</organism>
<dbReference type="GO" id="GO:0008664">
    <property type="term" value="F:RNA 2',3'-cyclic 3'-phosphodiesterase activity"/>
    <property type="evidence" value="ECO:0007669"/>
    <property type="project" value="UniProtKB-EC"/>
</dbReference>
<dbReference type="PANTHER" id="PTHR35561">
    <property type="entry name" value="RNA 2',3'-CYCLIC PHOSPHODIESTERASE"/>
    <property type="match status" value="1"/>
</dbReference>
<name>A0A840IGV9_9ACTN</name>
<feature type="short sequence motif" description="HXTX 2" evidence="2">
    <location>
        <begin position="135"/>
        <end position="138"/>
    </location>
</feature>
<dbReference type="NCBIfam" id="TIGR02258">
    <property type="entry name" value="2_5_ligase"/>
    <property type="match status" value="1"/>
</dbReference>
<dbReference type="Pfam" id="PF13563">
    <property type="entry name" value="2_5_RNA_ligase2"/>
    <property type="match status" value="1"/>
</dbReference>
<protein>
    <recommendedName>
        <fullName evidence="2">RNA 2',3'-cyclic phosphodiesterase</fullName>
        <shortName evidence="2">RNA 2',3'-CPDase</shortName>
        <ecNumber evidence="2">3.1.4.58</ecNumber>
    </recommendedName>
</protein>
<dbReference type="InterPro" id="IPR004175">
    <property type="entry name" value="RNA_CPDase"/>
</dbReference>
<dbReference type="InterPro" id="IPR009097">
    <property type="entry name" value="Cyclic_Pdiesterase"/>
</dbReference>
<gene>
    <name evidence="3" type="ORF">BDZ31_003018</name>
</gene>
<feature type="active site" description="Proton donor" evidence="2">
    <location>
        <position position="46"/>
    </location>
</feature>
<dbReference type="HAMAP" id="MF_01940">
    <property type="entry name" value="RNA_CPDase"/>
    <property type="match status" value="1"/>
</dbReference>
<feature type="active site" description="Proton acceptor" evidence="2">
    <location>
        <position position="135"/>
    </location>
</feature>
<dbReference type="PANTHER" id="PTHR35561:SF1">
    <property type="entry name" value="RNA 2',3'-CYCLIC PHOSPHODIESTERASE"/>
    <property type="match status" value="1"/>
</dbReference>
<dbReference type="EMBL" id="JACHNU010000004">
    <property type="protein sequence ID" value="MBB4663423.1"/>
    <property type="molecule type" value="Genomic_DNA"/>
</dbReference>
<comment type="catalytic activity">
    <reaction evidence="2">
        <text>a 3'-end 2',3'-cyclophospho-ribonucleotide-RNA + H2O = a 3'-end 2'-phospho-ribonucleotide-RNA + H(+)</text>
        <dbReference type="Rhea" id="RHEA:11828"/>
        <dbReference type="Rhea" id="RHEA-COMP:10464"/>
        <dbReference type="Rhea" id="RHEA-COMP:17353"/>
        <dbReference type="ChEBI" id="CHEBI:15377"/>
        <dbReference type="ChEBI" id="CHEBI:15378"/>
        <dbReference type="ChEBI" id="CHEBI:83064"/>
        <dbReference type="ChEBI" id="CHEBI:173113"/>
        <dbReference type="EC" id="3.1.4.58"/>
    </reaction>
</comment>
<reference evidence="3 4" key="1">
    <citation type="submission" date="2020-08" db="EMBL/GenBank/DDBJ databases">
        <title>Genomic Encyclopedia of Archaeal and Bacterial Type Strains, Phase II (KMG-II): from individual species to whole genera.</title>
        <authorList>
            <person name="Goeker M."/>
        </authorList>
    </citation>
    <scope>NUCLEOTIDE SEQUENCE [LARGE SCALE GENOMIC DNA]</scope>
    <source>
        <strain evidence="3 4">DSM 23288</strain>
    </source>
</reference>
<dbReference type="Proteomes" id="UP000585272">
    <property type="component" value="Unassembled WGS sequence"/>
</dbReference>
<sequence length="194" mass="20352">MEGQRARLFVALDLPAEVRAELIAWRAPLLVASDAALRPVADEALHVTLCFLGQQPLAAVEPLAAAIAEVTAGGSVAVGGLALGAPLWLPRRRPHALTVALRDRDGALGALQGALAAALAAGGWFAPEERPYLPHVTVARVRRGGDPRALARRELPAPPTHAFAGEAVTLYRSHLGGGGARYEALARERLRRAA</sequence>
<comment type="caution">
    <text evidence="3">The sequence shown here is derived from an EMBL/GenBank/DDBJ whole genome shotgun (WGS) entry which is preliminary data.</text>
</comment>
<keyword evidence="1 2" id="KW-0378">Hydrolase</keyword>
<dbReference type="Gene3D" id="3.90.1140.10">
    <property type="entry name" value="Cyclic phosphodiesterase"/>
    <property type="match status" value="1"/>
</dbReference>
<feature type="short sequence motif" description="HXTX 1" evidence="2">
    <location>
        <begin position="46"/>
        <end position="49"/>
    </location>
</feature>
<dbReference type="GO" id="GO:0016874">
    <property type="term" value="F:ligase activity"/>
    <property type="evidence" value="ECO:0007669"/>
    <property type="project" value="UniProtKB-KW"/>
</dbReference>
<dbReference type="SUPFAM" id="SSF55144">
    <property type="entry name" value="LigT-like"/>
    <property type="match status" value="1"/>
</dbReference>
<comment type="similarity">
    <text evidence="2">Belongs to the 2H phosphoesterase superfamily. ThpR family.</text>
</comment>
<proteinExistence type="inferred from homology"/>